<comment type="subcellular location">
    <subcellularLocation>
        <location evidence="5 6">Cytoplasm</location>
    </subcellularLocation>
</comment>
<feature type="active site" description="Proton acceptor" evidence="5">
    <location>
        <position position="111"/>
    </location>
</feature>
<dbReference type="RefSeq" id="WP_273641077.1">
    <property type="nucleotide sequence ID" value="NZ_JAQQXP010000001.1"/>
</dbReference>
<comment type="caution">
    <text evidence="5">Lacks conserved residue(s) required for the propagation of feature annotation.</text>
</comment>
<feature type="active site" description="Proton donor" evidence="5">
    <location>
        <position position="123"/>
    </location>
</feature>
<reference evidence="8 9" key="1">
    <citation type="submission" date="2022-10" db="EMBL/GenBank/DDBJ databases">
        <title>Alteromonas sp. chi3 Genome sequencing.</title>
        <authorList>
            <person name="Park S."/>
        </authorList>
    </citation>
    <scope>NUCLEOTIDE SEQUENCE [LARGE SCALE GENOMIC DNA]</scope>
    <source>
        <strain evidence="9">chi3</strain>
    </source>
</reference>
<protein>
    <recommendedName>
        <fullName evidence="5 6">[Ribosomal protein bS18]-alanine N-acetyltransferase</fullName>
        <ecNumber evidence="5 6">2.3.1.266</ecNumber>
    </recommendedName>
</protein>
<dbReference type="SUPFAM" id="SSF55729">
    <property type="entry name" value="Acyl-CoA N-acyltransferases (Nat)"/>
    <property type="match status" value="1"/>
</dbReference>
<evidence type="ECO:0000256" key="1">
    <source>
        <dbReference type="ARBA" id="ARBA00005395"/>
    </source>
</evidence>
<dbReference type="PANTHER" id="PTHR43420:SF44">
    <property type="entry name" value="ACETYLTRANSFERASE YPEA"/>
    <property type="match status" value="1"/>
</dbReference>
<dbReference type="HAMAP" id="MF_02210">
    <property type="entry name" value="RimI"/>
    <property type="match status" value="1"/>
</dbReference>
<gene>
    <name evidence="5 8" type="primary">rimI</name>
    <name evidence="8" type="ORF">OIK42_12870</name>
</gene>
<dbReference type="CDD" id="cd04301">
    <property type="entry name" value="NAT_SF"/>
    <property type="match status" value="1"/>
</dbReference>
<dbReference type="EMBL" id="JAQQXP010000001">
    <property type="protein sequence ID" value="MDC8831652.1"/>
    <property type="molecule type" value="Genomic_DNA"/>
</dbReference>
<evidence type="ECO:0000259" key="7">
    <source>
        <dbReference type="PROSITE" id="PS51186"/>
    </source>
</evidence>
<keyword evidence="2 5" id="KW-0963">Cytoplasm</keyword>
<evidence type="ECO:0000256" key="6">
    <source>
        <dbReference type="RuleBase" id="RU363094"/>
    </source>
</evidence>
<organism evidence="8 9">
    <name type="scientific">Alteromonas gilva</name>
    <dbReference type="NCBI Taxonomy" id="2987522"/>
    <lineage>
        <taxon>Bacteria</taxon>
        <taxon>Pseudomonadati</taxon>
        <taxon>Pseudomonadota</taxon>
        <taxon>Gammaproteobacteria</taxon>
        <taxon>Alteromonadales</taxon>
        <taxon>Alteromonadaceae</taxon>
        <taxon>Alteromonas/Salinimonas group</taxon>
        <taxon>Alteromonas</taxon>
    </lineage>
</organism>
<dbReference type="PROSITE" id="PS51186">
    <property type="entry name" value="GNAT"/>
    <property type="match status" value="1"/>
</dbReference>
<dbReference type="InterPro" id="IPR000182">
    <property type="entry name" value="GNAT_dom"/>
</dbReference>
<dbReference type="Gene3D" id="3.40.630.30">
    <property type="match status" value="1"/>
</dbReference>
<keyword evidence="3 5" id="KW-0808">Transferase</keyword>
<dbReference type="InterPro" id="IPR043690">
    <property type="entry name" value="RimI"/>
</dbReference>
<feature type="binding site" evidence="5">
    <location>
        <begin position="77"/>
        <end position="79"/>
    </location>
    <ligand>
        <name>acetyl-CoA</name>
        <dbReference type="ChEBI" id="CHEBI:57288"/>
    </ligand>
</feature>
<dbReference type="InterPro" id="IPR050680">
    <property type="entry name" value="YpeA/RimI_acetyltransf"/>
</dbReference>
<dbReference type="InterPro" id="IPR006464">
    <property type="entry name" value="AcTrfase_RimI/Ard1"/>
</dbReference>
<comment type="catalytic activity">
    <reaction evidence="5 6">
        <text>N-terminal L-alanyl-[ribosomal protein bS18] + acetyl-CoA = N-terminal N(alpha)-acetyl-L-alanyl-[ribosomal protein bS18] + CoA + H(+)</text>
        <dbReference type="Rhea" id="RHEA:43756"/>
        <dbReference type="Rhea" id="RHEA-COMP:10676"/>
        <dbReference type="Rhea" id="RHEA-COMP:10677"/>
        <dbReference type="ChEBI" id="CHEBI:15378"/>
        <dbReference type="ChEBI" id="CHEBI:57287"/>
        <dbReference type="ChEBI" id="CHEBI:57288"/>
        <dbReference type="ChEBI" id="CHEBI:64718"/>
        <dbReference type="ChEBI" id="CHEBI:83683"/>
        <dbReference type="EC" id="2.3.1.266"/>
    </reaction>
</comment>
<dbReference type="EC" id="2.3.1.266" evidence="5 6"/>
<evidence type="ECO:0000256" key="5">
    <source>
        <dbReference type="HAMAP-Rule" id="MF_02210"/>
    </source>
</evidence>
<evidence type="ECO:0000313" key="8">
    <source>
        <dbReference type="EMBL" id="MDC8831652.1"/>
    </source>
</evidence>
<proteinExistence type="inferred from homology"/>
<keyword evidence="9" id="KW-1185">Reference proteome</keyword>
<feature type="domain" description="N-acetyltransferase" evidence="7">
    <location>
        <begin position="10"/>
        <end position="154"/>
    </location>
</feature>
<comment type="function">
    <text evidence="5 6">Acetylates the N-terminal alanine of ribosomal protein bS18.</text>
</comment>
<evidence type="ECO:0000256" key="2">
    <source>
        <dbReference type="ARBA" id="ARBA00022490"/>
    </source>
</evidence>
<keyword evidence="8" id="KW-0689">Ribosomal protein</keyword>
<dbReference type="Proteomes" id="UP001218788">
    <property type="component" value="Unassembled WGS sequence"/>
</dbReference>
<dbReference type="GO" id="GO:0005840">
    <property type="term" value="C:ribosome"/>
    <property type="evidence" value="ECO:0007669"/>
    <property type="project" value="UniProtKB-KW"/>
</dbReference>
<dbReference type="GO" id="GO:0008999">
    <property type="term" value="F:protein-N-terminal-alanine acetyltransferase activity"/>
    <property type="evidence" value="ECO:0007669"/>
    <property type="project" value="UniProtKB-EC"/>
</dbReference>
<comment type="caution">
    <text evidence="8">The sequence shown here is derived from an EMBL/GenBank/DDBJ whole genome shotgun (WGS) entry which is preliminary data.</text>
</comment>
<evidence type="ECO:0000256" key="3">
    <source>
        <dbReference type="ARBA" id="ARBA00022679"/>
    </source>
</evidence>
<evidence type="ECO:0000313" key="9">
    <source>
        <dbReference type="Proteomes" id="UP001218788"/>
    </source>
</evidence>
<keyword evidence="8" id="KW-0687">Ribonucleoprotein</keyword>
<feature type="binding site" evidence="5">
    <location>
        <position position="116"/>
    </location>
    <ligand>
        <name>acetyl-CoA</name>
        <dbReference type="ChEBI" id="CHEBI:57288"/>
    </ligand>
</feature>
<dbReference type="NCBIfam" id="TIGR01575">
    <property type="entry name" value="rimI"/>
    <property type="match status" value="1"/>
</dbReference>
<dbReference type="InterPro" id="IPR016181">
    <property type="entry name" value="Acyl_CoA_acyltransferase"/>
</dbReference>
<name>A0ABT5L756_9ALTE</name>
<evidence type="ECO:0000256" key="4">
    <source>
        <dbReference type="ARBA" id="ARBA00023315"/>
    </source>
</evidence>
<sequence length="154" mass="17243">MSTKVASTPLKFELASPESLAVCYPIHCAVQVVPWSKSTFTDCTTSPYECWLVISDDVILGYAILLIVLDEVTVMDIAIAPEYQGQGVGKQLLQHVLCHCRHQQHRVCFLEVRESNQAAIHVYTKAGFALLERRKNYYPIAGGREDALMMSLQL</sequence>
<comment type="similarity">
    <text evidence="1 5 6">Belongs to the acetyltransferase family. RimI subfamily.</text>
</comment>
<keyword evidence="4 5" id="KW-0012">Acyltransferase</keyword>
<dbReference type="PANTHER" id="PTHR43420">
    <property type="entry name" value="ACETYLTRANSFERASE"/>
    <property type="match status" value="1"/>
</dbReference>
<accession>A0ABT5L756</accession>
<dbReference type="Pfam" id="PF00583">
    <property type="entry name" value="Acetyltransf_1"/>
    <property type="match status" value="1"/>
</dbReference>